<evidence type="ECO:0000256" key="2">
    <source>
        <dbReference type="ARBA" id="ARBA00022898"/>
    </source>
</evidence>
<dbReference type="InterPro" id="IPR022643">
    <property type="entry name" value="De-COase2_C"/>
</dbReference>
<name>A0ABU2M9E8_9ACTN</name>
<dbReference type="EC" id="5.1.1.1" evidence="6"/>
<reference evidence="7" key="1">
    <citation type="submission" date="2023-07" db="EMBL/GenBank/DDBJ databases">
        <title>30 novel species of actinomycetes from the DSMZ collection.</title>
        <authorList>
            <person name="Nouioui I."/>
        </authorList>
    </citation>
    <scope>NUCLEOTIDE SEQUENCE [LARGE SCALE GENOMIC DNA]</scope>
    <source>
        <strain evidence="7">DSM 44743</strain>
    </source>
</reference>
<accession>A0ABU2M9E8</accession>
<evidence type="ECO:0000313" key="6">
    <source>
        <dbReference type="EMBL" id="MDT0329294.1"/>
    </source>
</evidence>
<proteinExistence type="inferred from homology"/>
<dbReference type="Proteomes" id="UP001183390">
    <property type="component" value="Unassembled WGS sequence"/>
</dbReference>
<dbReference type="Pfam" id="PF00278">
    <property type="entry name" value="Orn_DAP_Arg_deC"/>
    <property type="match status" value="1"/>
</dbReference>
<dbReference type="InterPro" id="IPR000183">
    <property type="entry name" value="Orn/DAP/Arg_de-COase"/>
</dbReference>
<gene>
    <name evidence="6" type="ORF">RM479_12810</name>
</gene>
<dbReference type="SUPFAM" id="SSF50621">
    <property type="entry name" value="Alanine racemase C-terminal domain-like"/>
    <property type="match status" value="1"/>
</dbReference>
<sequence length="430" mass="45287">MITTYRETPVEPPRSFEHAPALGIDRIPAPVREAALRLAADPGAGYVYDPLLAADRVRTLRKVLPSWARVYFAVKANGFEPMLAHLAESVDGFEAASLREARASLAALRERRGGPGVRIAVSGPGKTPELLAGLARLRGEHGADVVVNLESALEAHRASAAAVAADTVLPVTIRVNPARVPVSGSLVMGGAPGPFGVPEDEVPDVVATVSSLPGLDLTGFHVHAVSGNTDARAHAAYVLWCLGWARSTADRHGVDLRTVDVGGGLGVPFEEGDEAFDLEGFGAALADVPDPGVELVFEPGRWITAPAGWYATRVTDVKSAHGGTFAVVRGGINHFQLPTSWEIRHTFAVLEEESWPDLLPRPEALGASVTVSGELCTPEDVLARDVRVASVRAGDVLVFPNAGAYGFEFAMPAFLGHPAAARTTVDTRSP</sequence>
<keyword evidence="7" id="KW-1185">Reference proteome</keyword>
<keyword evidence="2" id="KW-0663">Pyridoxal phosphate</keyword>
<dbReference type="EMBL" id="JAVREP010000007">
    <property type="protein sequence ID" value="MDT0329294.1"/>
    <property type="molecule type" value="Genomic_DNA"/>
</dbReference>
<comment type="caution">
    <text evidence="6">The sequence shown here is derived from an EMBL/GenBank/DDBJ whole genome shotgun (WGS) entry which is preliminary data.</text>
</comment>
<dbReference type="RefSeq" id="WP_311511950.1">
    <property type="nucleotide sequence ID" value="NZ_JAVREP010000007.1"/>
</dbReference>
<dbReference type="Pfam" id="PF02784">
    <property type="entry name" value="Orn_Arg_deC_N"/>
    <property type="match status" value="1"/>
</dbReference>
<evidence type="ECO:0000259" key="5">
    <source>
        <dbReference type="Pfam" id="PF02784"/>
    </source>
</evidence>
<feature type="domain" description="Orn/DAP/Arg decarboxylase 2 N-terminal" evidence="5">
    <location>
        <begin position="56"/>
        <end position="305"/>
    </location>
</feature>
<dbReference type="PANTHER" id="PTHR43727">
    <property type="entry name" value="DIAMINOPIMELATE DECARBOXYLASE"/>
    <property type="match status" value="1"/>
</dbReference>
<dbReference type="InterPro" id="IPR009006">
    <property type="entry name" value="Ala_racemase/Decarboxylase_C"/>
</dbReference>
<comment type="similarity">
    <text evidence="3">Belongs to the Orn/Lys/Arg decarboxylase class-II family.</text>
</comment>
<dbReference type="SUPFAM" id="SSF51419">
    <property type="entry name" value="PLP-binding barrel"/>
    <property type="match status" value="1"/>
</dbReference>
<dbReference type="GO" id="GO:0008784">
    <property type="term" value="F:alanine racemase activity"/>
    <property type="evidence" value="ECO:0007669"/>
    <property type="project" value="UniProtKB-EC"/>
</dbReference>
<organism evidence="6 7">
    <name type="scientific">Nocardiopsis lambiniae</name>
    <dbReference type="NCBI Taxonomy" id="3075539"/>
    <lineage>
        <taxon>Bacteria</taxon>
        <taxon>Bacillati</taxon>
        <taxon>Actinomycetota</taxon>
        <taxon>Actinomycetes</taxon>
        <taxon>Streptosporangiales</taxon>
        <taxon>Nocardiopsidaceae</taxon>
        <taxon>Nocardiopsis</taxon>
    </lineage>
</organism>
<feature type="domain" description="Orn/DAP/Arg decarboxylase 2 C-terminal" evidence="4">
    <location>
        <begin position="46"/>
        <end position="403"/>
    </location>
</feature>
<dbReference type="PRINTS" id="PR01179">
    <property type="entry name" value="ODADCRBXLASE"/>
</dbReference>
<evidence type="ECO:0000313" key="7">
    <source>
        <dbReference type="Proteomes" id="UP001183390"/>
    </source>
</evidence>
<dbReference type="InterPro" id="IPR022644">
    <property type="entry name" value="De-COase2_N"/>
</dbReference>
<protein>
    <submittedName>
        <fullName evidence="6">Alanine racemase</fullName>
        <ecNumber evidence="6">5.1.1.1</ecNumber>
    </submittedName>
</protein>
<dbReference type="Gene3D" id="2.40.37.10">
    <property type="entry name" value="Lyase, Ornithine Decarboxylase, Chain A, domain 1"/>
    <property type="match status" value="1"/>
</dbReference>
<dbReference type="Gene3D" id="3.20.20.10">
    <property type="entry name" value="Alanine racemase"/>
    <property type="match status" value="1"/>
</dbReference>
<keyword evidence="6" id="KW-0413">Isomerase</keyword>
<evidence type="ECO:0000256" key="3">
    <source>
        <dbReference type="RuleBase" id="RU003737"/>
    </source>
</evidence>
<dbReference type="PANTHER" id="PTHR43727:SF2">
    <property type="entry name" value="GROUP IV DECARBOXYLASE"/>
    <property type="match status" value="1"/>
</dbReference>
<evidence type="ECO:0000259" key="4">
    <source>
        <dbReference type="Pfam" id="PF00278"/>
    </source>
</evidence>
<evidence type="ECO:0000256" key="1">
    <source>
        <dbReference type="ARBA" id="ARBA00001933"/>
    </source>
</evidence>
<dbReference type="InterPro" id="IPR029066">
    <property type="entry name" value="PLP-binding_barrel"/>
</dbReference>
<comment type="cofactor">
    <cofactor evidence="1">
        <name>pyridoxal 5'-phosphate</name>
        <dbReference type="ChEBI" id="CHEBI:597326"/>
    </cofactor>
</comment>